<dbReference type="PANTHER" id="PTHR33269:SF17">
    <property type="entry name" value="NADH-UBIQUINONE OXIDOREDUCTASE CHAIN 6"/>
    <property type="match status" value="1"/>
</dbReference>
<evidence type="ECO:0000313" key="3">
    <source>
        <dbReference type="EMBL" id="KAF7598420.1"/>
    </source>
</evidence>
<dbReference type="InterPro" id="IPR001457">
    <property type="entry name" value="NADH_UbQ/plastoQ_OxRdtase_su6"/>
</dbReference>
<evidence type="ECO:0000256" key="1">
    <source>
        <dbReference type="ARBA" id="ARBA00005698"/>
    </source>
</evidence>
<dbReference type="Proteomes" id="UP000623509">
    <property type="component" value="Unassembled WGS sequence"/>
</dbReference>
<keyword evidence="6" id="KW-1185">Reference proteome</keyword>
<dbReference type="RefSeq" id="WP_095525353.1">
    <property type="nucleotide sequence ID" value="NZ_MDUX01000049.1"/>
</dbReference>
<dbReference type="PANTHER" id="PTHR33269">
    <property type="entry name" value="NADH-UBIQUINONE OXIDOREDUCTASE CHAIN 6"/>
    <property type="match status" value="1"/>
</dbReference>
<feature type="transmembrane region" description="Helical" evidence="2">
    <location>
        <begin position="60"/>
        <end position="82"/>
    </location>
</feature>
<evidence type="ECO:0000313" key="5">
    <source>
        <dbReference type="Proteomes" id="UP000216107"/>
    </source>
</evidence>
<keyword evidence="2" id="KW-0520">NAD</keyword>
<feature type="transmembrane region" description="Helical" evidence="2">
    <location>
        <begin position="149"/>
        <end position="172"/>
    </location>
</feature>
<keyword evidence="4" id="KW-0830">Ubiquinone</keyword>
<dbReference type="EMBL" id="MDUX01000049">
    <property type="protein sequence ID" value="KAF7598420.1"/>
    <property type="molecule type" value="Genomic_DNA"/>
</dbReference>
<proteinExistence type="inferred from homology"/>
<dbReference type="GO" id="GO:0048038">
    <property type="term" value="F:quinone binding"/>
    <property type="evidence" value="ECO:0007669"/>
    <property type="project" value="UniProtKB-UniRule"/>
</dbReference>
<organism evidence="4 5">
    <name type="scientific">Candidatus Dactylopiibacterium carminicum</name>
    <dbReference type="NCBI Taxonomy" id="857335"/>
    <lineage>
        <taxon>Bacteria</taxon>
        <taxon>Pseudomonadati</taxon>
        <taxon>Pseudomonadota</taxon>
        <taxon>Betaproteobacteria</taxon>
        <taxon>Rhodocyclales</taxon>
        <taxon>Rhodocyclaceae</taxon>
        <taxon>Candidatus Dactylopiibacterium</taxon>
    </lineage>
</organism>
<dbReference type="EC" id="7.1.1.-" evidence="2"/>
<dbReference type="Proteomes" id="UP000216107">
    <property type="component" value="Unassembled WGS sequence"/>
</dbReference>
<keyword evidence="2" id="KW-0812">Transmembrane</keyword>
<sequence length="220" mass="23777">MNLTELSFPTLCFYLCAAITVAAALGVITAKNPVHAVLSLVLAFFSSGMIWLLLQAEFLAISIVLIYIGVVMVLFLFVVMMVDINAARLRDGFWRYLPVGLVVAGVMVAEMALVLNGRYFGLAAVPAPEPAAADFSNVKMLAHLLYTEYAYAFELAALILTVGLIAAVMLTFNKRVGSKRVDPADQVAVKARDRLVMHSIPAEKEPVVEPVTDGSAEVRS</sequence>
<keyword evidence="2" id="KW-0874">Quinone</keyword>
<protein>
    <recommendedName>
        <fullName evidence="2">NADH-quinone oxidoreductase subunit J</fullName>
        <ecNumber evidence="2">7.1.1.-</ecNumber>
    </recommendedName>
</protein>
<dbReference type="GO" id="GO:0008137">
    <property type="term" value="F:NADH dehydrogenase (ubiquinone) activity"/>
    <property type="evidence" value="ECO:0007669"/>
    <property type="project" value="UniProtKB-UniRule"/>
</dbReference>
<dbReference type="Gene3D" id="1.20.120.1200">
    <property type="entry name" value="NADH-ubiquinone/plastoquinone oxidoreductase chain 6, subunit NuoJ"/>
    <property type="match status" value="1"/>
</dbReference>
<reference evidence="4 5" key="2">
    <citation type="submission" date="2017-07" db="EMBL/GenBank/DDBJ databases">
        <title>Candidatus Dactylopiibacterium carminicum, a nitrogen-fixing symbiont of the cochineal insect Dactylopius coccus and Dactylopius opuntiae (Hemiptera: Coccoidea: Dactylopiidae).</title>
        <authorList>
            <person name="Vera A."/>
        </authorList>
    </citation>
    <scope>NUCLEOTIDE SEQUENCE [LARGE SCALE GENOMIC DNA]</scope>
    <source>
        <strain evidence="4 5">NFDCM</strain>
    </source>
</reference>
<feature type="transmembrane region" description="Helical" evidence="2">
    <location>
        <begin position="35"/>
        <end position="54"/>
    </location>
</feature>
<keyword evidence="2" id="KW-1003">Cell membrane</keyword>
<evidence type="ECO:0000313" key="4">
    <source>
        <dbReference type="EMBL" id="PAS92187.1"/>
    </source>
</evidence>
<gene>
    <name evidence="3" type="ORF">BGI27_13275</name>
    <name evidence="4" type="ORF">CGU29_12725</name>
</gene>
<dbReference type="EMBL" id="NMRN01000045">
    <property type="protein sequence ID" value="PAS92187.1"/>
    <property type="molecule type" value="Genomic_DNA"/>
</dbReference>
<feature type="transmembrane region" description="Helical" evidence="2">
    <location>
        <begin position="94"/>
        <end position="115"/>
    </location>
</feature>
<dbReference type="OrthoDB" id="5295927at2"/>
<dbReference type="InterPro" id="IPR042106">
    <property type="entry name" value="Nuo/plastoQ_OxRdtase_6_NuoJ"/>
</dbReference>
<keyword evidence="2" id="KW-1133">Transmembrane helix</keyword>
<evidence type="ECO:0000256" key="2">
    <source>
        <dbReference type="RuleBase" id="RU004429"/>
    </source>
</evidence>
<dbReference type="NCBIfam" id="NF005164">
    <property type="entry name" value="PRK06638.1-4"/>
    <property type="match status" value="1"/>
</dbReference>
<comment type="similarity">
    <text evidence="1 2">Belongs to the complex I subunit 6 family.</text>
</comment>
<name>A0A272EPZ9_9RHOO</name>
<dbReference type="AlphaFoldDB" id="A0A272EPZ9"/>
<accession>A0A272EPZ9</accession>
<dbReference type="GO" id="GO:0005886">
    <property type="term" value="C:plasma membrane"/>
    <property type="evidence" value="ECO:0007669"/>
    <property type="project" value="UniProtKB-SubCell"/>
</dbReference>
<feature type="transmembrane region" description="Helical" evidence="2">
    <location>
        <begin position="6"/>
        <end position="28"/>
    </location>
</feature>
<keyword evidence="2" id="KW-0472">Membrane</keyword>
<comment type="subcellular location">
    <subcellularLocation>
        <location evidence="2">Cell membrane</location>
        <topology evidence="2">Multi-pass membrane protein</topology>
    </subcellularLocation>
</comment>
<comment type="catalytic activity">
    <reaction evidence="2">
        <text>a quinone + NADH + 5 H(+)(in) = a quinol + NAD(+) + 4 H(+)(out)</text>
        <dbReference type="Rhea" id="RHEA:57888"/>
        <dbReference type="ChEBI" id="CHEBI:15378"/>
        <dbReference type="ChEBI" id="CHEBI:24646"/>
        <dbReference type="ChEBI" id="CHEBI:57540"/>
        <dbReference type="ChEBI" id="CHEBI:57945"/>
        <dbReference type="ChEBI" id="CHEBI:132124"/>
    </reaction>
</comment>
<comment type="function">
    <text evidence="2">NDH-1 shuttles electrons from NADH, via FMN and iron-sulfur (Fe-S) centers, to quinones in the respiratory chain. Couples the redox reaction to proton translocation (for every two electrons transferred, four hydrogen ions are translocated across the cytoplasmic membrane), and thus conserves the redox energy in a proton gradient.</text>
</comment>
<reference evidence="3 6" key="1">
    <citation type="submission" date="2016-08" db="EMBL/GenBank/DDBJ databases">
        <title>Candidatus Dactylopiibacterium carminicum genome sequence.</title>
        <authorList>
            <person name="Ramirez-Puebla S.T."/>
            <person name="Ormeno-Orrillo E."/>
            <person name="Vera-Ponce De Leon A."/>
            <person name="Luis L."/>
            <person name="Sanchez-Flores A."/>
            <person name="Monica R."/>
            <person name="Martinez-Romero E."/>
        </authorList>
    </citation>
    <scope>NUCLEOTIDE SEQUENCE [LARGE SCALE GENOMIC DNA]</scope>
    <source>
        <strain evidence="3">END1</strain>
    </source>
</reference>
<dbReference type="Pfam" id="PF00499">
    <property type="entry name" value="Oxidored_q3"/>
    <property type="match status" value="1"/>
</dbReference>
<evidence type="ECO:0000313" key="6">
    <source>
        <dbReference type="Proteomes" id="UP000623509"/>
    </source>
</evidence>
<comment type="caution">
    <text evidence="4">The sequence shown here is derived from an EMBL/GenBank/DDBJ whole genome shotgun (WGS) entry which is preliminary data.</text>
</comment>